<evidence type="ECO:0000256" key="1">
    <source>
        <dbReference type="SAM" id="Coils"/>
    </source>
</evidence>
<organism evidence="2 3">
    <name type="scientific">Dibothriocephalus latus</name>
    <name type="common">Fish tapeworm</name>
    <name type="synonym">Diphyllobothrium latum</name>
    <dbReference type="NCBI Taxonomy" id="60516"/>
    <lineage>
        <taxon>Eukaryota</taxon>
        <taxon>Metazoa</taxon>
        <taxon>Spiralia</taxon>
        <taxon>Lophotrochozoa</taxon>
        <taxon>Platyhelminthes</taxon>
        <taxon>Cestoda</taxon>
        <taxon>Eucestoda</taxon>
        <taxon>Diphyllobothriidea</taxon>
        <taxon>Diphyllobothriidae</taxon>
        <taxon>Dibothriocephalus</taxon>
    </lineage>
</organism>
<reference evidence="2 3" key="1">
    <citation type="submission" date="2018-11" db="EMBL/GenBank/DDBJ databases">
        <authorList>
            <consortium name="Pathogen Informatics"/>
        </authorList>
    </citation>
    <scope>NUCLEOTIDE SEQUENCE [LARGE SCALE GENOMIC DNA]</scope>
</reference>
<keyword evidence="3" id="KW-1185">Reference proteome</keyword>
<accession>A0A3P7L0V3</accession>
<evidence type="ECO:0000313" key="3">
    <source>
        <dbReference type="Proteomes" id="UP000281553"/>
    </source>
</evidence>
<feature type="coiled-coil region" evidence="1">
    <location>
        <begin position="206"/>
        <end position="269"/>
    </location>
</feature>
<feature type="non-terminal residue" evidence="2">
    <location>
        <position position="338"/>
    </location>
</feature>
<sequence>MRELLESANEKVESLKYVQEDNENLLRENGELESLILEFVKERESLRAASEAEARVLRSTALKRVCGGTPTSHNQCTCTCHHSANADTSKPEPAPFAETDSPPVDSVMEVSICRDAHLGSGLDISYSGGEVMSEALAADKCLQELESKTAELSAAKASLMSAQSEIADLLRSWRLELTPCYSSPVGNAAFQFLLMLKMRNCVECLLAAAMVRVENLESDLASVKEEGDGKATRWSEQRRQLTEEIQRCKQQLQARESNLTGQMQQAKAQHQTELSELHFQVEQLKGHIASLSHEHTKELSSLNNKLTSERANFDGQVASLCSEKEALIHELQEATISL</sequence>
<dbReference type="PANTHER" id="PTHR23159:SF60">
    <property type="entry name" value="SPINDLE ASSEMBLY ABNORMAL PROTEIN 4"/>
    <property type="match status" value="1"/>
</dbReference>
<dbReference type="EMBL" id="UYRU01050681">
    <property type="protein sequence ID" value="VDN11095.1"/>
    <property type="molecule type" value="Genomic_DNA"/>
</dbReference>
<keyword evidence="1" id="KW-0175">Coiled coil</keyword>
<gene>
    <name evidence="2" type="ORF">DILT_LOCUS6926</name>
</gene>
<dbReference type="PANTHER" id="PTHR23159">
    <property type="entry name" value="CENTROSOMAL PROTEIN 2"/>
    <property type="match status" value="1"/>
</dbReference>
<name>A0A3P7L0V3_DIBLA</name>
<evidence type="ECO:0000313" key="2">
    <source>
        <dbReference type="EMBL" id="VDN11095.1"/>
    </source>
</evidence>
<proteinExistence type="predicted"/>
<protein>
    <submittedName>
        <fullName evidence="2">Uncharacterized protein</fullName>
    </submittedName>
</protein>
<dbReference type="Proteomes" id="UP000281553">
    <property type="component" value="Unassembled WGS sequence"/>
</dbReference>
<dbReference type="AlphaFoldDB" id="A0A3P7L0V3"/>